<reference evidence="23" key="1">
    <citation type="journal article" date="2020" name="Stud. Mycol.">
        <title>101 Dothideomycetes genomes: A test case for predicting lifestyles and emergence of pathogens.</title>
        <authorList>
            <person name="Haridas S."/>
            <person name="Albert R."/>
            <person name="Binder M."/>
            <person name="Bloem J."/>
            <person name="LaButti K."/>
            <person name="Salamov A."/>
            <person name="Andreopoulos B."/>
            <person name="Baker S."/>
            <person name="Barry K."/>
            <person name="Bills G."/>
            <person name="Bluhm B."/>
            <person name="Cannon C."/>
            <person name="Castanera R."/>
            <person name="Culley D."/>
            <person name="Daum C."/>
            <person name="Ezra D."/>
            <person name="Gonzalez J."/>
            <person name="Henrissat B."/>
            <person name="Kuo A."/>
            <person name="Liang C."/>
            <person name="Lipzen A."/>
            <person name="Lutzoni F."/>
            <person name="Magnuson J."/>
            <person name="Mondo S."/>
            <person name="Nolan M."/>
            <person name="Ohm R."/>
            <person name="Pangilinan J."/>
            <person name="Park H.-J."/>
            <person name="Ramirez L."/>
            <person name="Alfaro M."/>
            <person name="Sun H."/>
            <person name="Tritt A."/>
            <person name="Yoshinaga Y."/>
            <person name="Zwiers L.-H."/>
            <person name="Turgeon B."/>
            <person name="Goodwin S."/>
            <person name="Spatafora J."/>
            <person name="Crous P."/>
            <person name="Grigoriev I."/>
        </authorList>
    </citation>
    <scope>NUCLEOTIDE SEQUENCE [LARGE SCALE GENOMIC DNA]</scope>
    <source>
        <strain evidence="23">CECT 20119</strain>
    </source>
</reference>
<organism evidence="22 23">
    <name type="scientific">Elsinoe ampelina</name>
    <dbReference type="NCBI Taxonomy" id="302913"/>
    <lineage>
        <taxon>Eukaryota</taxon>
        <taxon>Fungi</taxon>
        <taxon>Dikarya</taxon>
        <taxon>Ascomycota</taxon>
        <taxon>Pezizomycotina</taxon>
        <taxon>Dothideomycetes</taxon>
        <taxon>Dothideomycetidae</taxon>
        <taxon>Myriangiales</taxon>
        <taxon>Elsinoaceae</taxon>
        <taxon>Elsinoe</taxon>
    </lineage>
</organism>
<keyword evidence="12 16" id="KW-0539">Nucleus</keyword>
<dbReference type="Proteomes" id="UP000799538">
    <property type="component" value="Unassembled WGS sequence"/>
</dbReference>
<dbReference type="PANTHER" id="PTHR37079">
    <property type="entry name" value="SERINE/THREONINE-PROTEIN KINASE ATM"/>
    <property type="match status" value="1"/>
</dbReference>
<dbReference type="SMART" id="SM01342">
    <property type="entry name" value="TAN"/>
    <property type="match status" value="1"/>
</dbReference>
<evidence type="ECO:0000256" key="12">
    <source>
        <dbReference type="ARBA" id="ARBA00023242"/>
    </source>
</evidence>
<evidence type="ECO:0000256" key="10">
    <source>
        <dbReference type="ARBA" id="ARBA00022777"/>
    </source>
</evidence>
<dbReference type="InterPro" id="IPR038980">
    <property type="entry name" value="ATM_plant"/>
</dbReference>
<evidence type="ECO:0000313" key="23">
    <source>
        <dbReference type="Proteomes" id="UP000799538"/>
    </source>
</evidence>
<dbReference type="EC" id="2.7.11.1" evidence="4 16"/>
<keyword evidence="7 16" id="KW-0808">Transferase</keyword>
<evidence type="ECO:0000256" key="16">
    <source>
        <dbReference type="RuleBase" id="RU365027"/>
    </source>
</evidence>
<name>A0A6A6GJM9_9PEZI</name>
<dbReference type="Gene3D" id="3.30.1010.10">
    <property type="entry name" value="Phosphatidylinositol 3-kinase Catalytic Subunit, Chain A, domain 4"/>
    <property type="match status" value="1"/>
</dbReference>
<keyword evidence="17" id="KW-0175">Coiled coil</keyword>
<keyword evidence="8 16" id="KW-0547">Nucleotide-binding</keyword>
<feature type="compositionally biased region" description="Polar residues" evidence="18">
    <location>
        <begin position="182"/>
        <end position="193"/>
    </location>
</feature>
<keyword evidence="9 16" id="KW-0227">DNA damage</keyword>
<dbReference type="SMART" id="SM00146">
    <property type="entry name" value="PI3Kc"/>
    <property type="match status" value="1"/>
</dbReference>
<evidence type="ECO:0000313" key="22">
    <source>
        <dbReference type="EMBL" id="KAF2225847.1"/>
    </source>
</evidence>
<dbReference type="OrthoDB" id="381190at2759"/>
<evidence type="ECO:0000259" key="20">
    <source>
        <dbReference type="PROSITE" id="PS51189"/>
    </source>
</evidence>
<sequence length="2902" mass="322070">MSQISLQSALDRINGSLQKERQAGHEDLKRILRQCRGNPRAIVEVQLQGNQTLFEALADNVANERTAYFKSSKSTTKTAASTTFSRLAAASAAYRFSIEVCGKSLSWSKTRACLEHLTDSFTDDQNGICEPIALDNAKTINEILSYRPHLEHIPAKLWRSLCRFATSHLDQLSTLSINGNVSSSGSRTLGNRTSSASNSVGGSQSSQIRRMNSSTQKHLLAEFARMLKYLSSSTAVPVYTLADLLIASLLRALSHVSIPGSPDVDMLAALNHVLTCSDTEATPLIKQNTPELLRIIELLWTRLPGRLVALRDELLNALILLLPFIRAEAETPRADDTDLELPQHVRSIADHVFTEYSGRALKDSLSMDDIRLSTSSVVDTFHLPILSLASDSDDAYRNWSMLLLTVQMFDIIEVGNRALHNSNTEERLSKRQRTDSRSAALIRFSKGPGPTKTIAGLQLIMLNCQVIDLEAEELADLVHYLSPLLNDERQAVAAWGSLALAGCASQKHAKSEHLSTIWSEAWTASTRAISSPATCRTACHLLTTLHTFRLVSPQLFSSFASTMRDTLDLHGPASCDESAVGLVLALLKYAQSARQAIFEPLASASINWLFRTWNPGSYDAQELFHIPQSLLLQDVIGLVSTSLQESNVEVEPWLARRNDLVHCWKHYESVRVILSYLLLSNSDRNCASPAPQSATITNVRNKPKAGDFVVNQLMQHCQKHLARTLAQWIEPGTQLATASGTSFVKSTILLLRLCSWVEAASVSTYGVVTKDSGTIMTAMTKYLATSECHPAKTEIFLEVALTTLYQVDESTQNRTVQLLDSRWYSQIYSLLPLSEASDLSQSIIDDDDLVIGDESDFESAPRKSINGNSRQASQNVTITAPKDFSRTICGRLYTKLMSGLAEGEGHPLEPFIEELQSMTSDEKVAGRDIICRIAELGAGLTAESAFEILDHLCEEVLQHSYAQSRSGSAKAFVVQFWAMCYDQWIFTEHSELEGVSVDIYDDCLHSLSDQTLTLEAQVVLSNVLVKIWQHNDNFAQHDQHAQADAEPSPSPRSAVIKLISDGRLLAKYCLAEKVPVVFNSYAVPLHDALYDDLEKGLPNNADSVDDIAIRITFLAGLGAECKSLLRKAVWHIFDAAGQVPACIGHAVRAIQRICQAHGFQNETAVFRLFCSQLTYTWQTERSLSEMPFGVFGYESLQKLLKDNLAEIVAQCYLFEKVADLTLIKDDLQLEEPELIRQSFITTFTYAVAHDVSQTPQNQHLANKEKNLRELFSKDELVSLIKQSLPYMTAKIILATHVDASLERVLDKRSHMEHASQSLARMKSFAQDARDFAVLLQPSFRIKHLFEFLERLARRVGLKSQDLFAGPLFVTIIRCLFDSMNDCLGSLHTRSIVQKIRLLCALGDKAVEQRYPADMLIRNLRPLLEDLISADDTAGIMYYVFDRGKQAMAAKSENISGLLSSALLTADTLKRARSKPSIELNSQSQMTRTNMSKLHTWLVEYIATLEPEVHDRHKAVFQAISTSFGDVLCPAEFRRDTKASAYLIALLDDSKSSRPFMDESDRSELIRTLVGNSTGAPLGDDVLQKHSSASRYAAGIWRAVKTLPLSPEVSQWLGRALGRSYSMLGPAQTRRMIPLDDSDSFARPKSSAQAIQTSRYVIVRKLPELLADRSIKTASIAERALRSTIDAFRAAGDVEAIQALLPDHIFHALDSSITQASAKWKLNDAPNASAPSLDRSSSTIVSLVEQVIQLSPTEPISGSILPAVHGIEGFAEAVLGPLCHLALCGGDDAALVARQSLSESLVITFRNQASTSQAKHAISVLLYLLRQPVEKEGTRMERLEWLEIDYIAAARCAVRCKMAKHALLLAEIAPRAVQHTRSSRRSSSQASPGHADVPHDLLLSIFDIIDDPDSFYAVERSPSLDNILKRVDREADPYKSLVLHSACMDASKRAGEEADVEHSKSTLSAMSGMNLNTLSEILLKQSRTDDIQTSETAIHVSRKLYEWDIQLPDTNEMSSSTIFGAFQHLNNSSTAYILQSRLVQPVTQALGKLSSADLTRENATSALHALTLVSDIQMLAGCTSVSSALALQAELASLQSGWDVGQYAELLDLVSNRESVFGTLRRNDALQQDLKISLRDGLLLEVRAVLQTAKAYRDLGGKQGSLTAATYLNRLIPQCEAQGLQIHASAVRELASVLWLQDEPEASIQMLQSLVSDHHQKQDIPVDRAGLLSQLGHELAEARLEKPGDIIDTYLKPALQSLSKSSSSEEAANVYFEFASFCDQQLKSADNEEEFKNLIALKAGKEKEQEELRELDKRLSDKNERHEVRRRYNKAKQWLDLDNQEYHRMKKVRDELVTQALANYLRALAVSDQYDAYVVRFFALWLDHDDSNEAQIAVEQSLKDVPSWKFVTLLNQIMSRLQATDDHFQKLLAGLVSRICGEHPYHSIYHLFASVNVKVGPNDTAAKLRKSAAERIAHTLKASKKTGELVGNVWTANGLYHNLASAKVDTGRTMKFSIQQVPAAREMNKRIPPMHIPPATLSLKLRPRADYKDVPYIARFREELSIASGLSAPKVVTARSSDGKDYKMLFKGGNDDLRQDAIMEQVFSSVSSMLRNHTDTRRRNLHIRTYVVLPLTHTSGIIEFVPNSLPLHDFVVPAHQRYHPSDLHPDKARSEIKKAQDLPRDARLKAYQNVTSKYSPVLRHFFFERFESPQLWFEKRTAYARSTAAISILGHVLGLGDRHCHNILLDELSGEVIHIDLGVAFEMGRVLPVPEVVPFRLTRDIVDGMGVSGVEGVFRRCCEFTLQALREEKGGVMTLLNVLRYDPLYSWTVSPLRAKRMMDDGGAAKAGKEGKDEGPAEAERALAVVEKKLGRALSVKATVSELVQVAGDERNLAVLFAGWAAYS</sequence>
<dbReference type="PROSITE" id="PS00915">
    <property type="entry name" value="PI3_4_KINASE_1"/>
    <property type="match status" value="1"/>
</dbReference>
<feature type="region of interest" description="Disordered" evidence="18">
    <location>
        <begin position="182"/>
        <end position="211"/>
    </location>
</feature>
<dbReference type="InterPro" id="IPR021668">
    <property type="entry name" value="TAN"/>
</dbReference>
<evidence type="ECO:0000256" key="9">
    <source>
        <dbReference type="ARBA" id="ARBA00022763"/>
    </source>
</evidence>
<gene>
    <name evidence="22" type="ORF">BDZ85DRAFT_72326</name>
</gene>
<dbReference type="Gene3D" id="1.10.1070.11">
    <property type="entry name" value="Phosphatidylinositol 3-/4-kinase, catalytic domain"/>
    <property type="match status" value="1"/>
</dbReference>
<feature type="domain" description="FATC" evidence="21">
    <location>
        <begin position="2870"/>
        <end position="2902"/>
    </location>
</feature>
<comment type="catalytic activity">
    <reaction evidence="15">
        <text>L-seryl-[protein] + ATP = O-phospho-L-seryl-[protein] + ADP + H(+)</text>
        <dbReference type="Rhea" id="RHEA:17989"/>
        <dbReference type="Rhea" id="RHEA-COMP:9863"/>
        <dbReference type="Rhea" id="RHEA-COMP:11604"/>
        <dbReference type="ChEBI" id="CHEBI:15378"/>
        <dbReference type="ChEBI" id="CHEBI:29999"/>
        <dbReference type="ChEBI" id="CHEBI:30616"/>
        <dbReference type="ChEBI" id="CHEBI:83421"/>
        <dbReference type="ChEBI" id="CHEBI:456216"/>
        <dbReference type="EC" id="2.7.11.1"/>
    </reaction>
</comment>
<evidence type="ECO:0000256" key="3">
    <source>
        <dbReference type="ARBA" id="ARBA00011370"/>
    </source>
</evidence>
<feature type="domain" description="FAT" evidence="20">
    <location>
        <begin position="1847"/>
        <end position="2452"/>
    </location>
</feature>
<evidence type="ECO:0000256" key="14">
    <source>
        <dbReference type="ARBA" id="ARBA00047899"/>
    </source>
</evidence>
<evidence type="ECO:0000256" key="4">
    <source>
        <dbReference type="ARBA" id="ARBA00012513"/>
    </source>
</evidence>
<keyword evidence="10 16" id="KW-0418">Kinase</keyword>
<feature type="compositionally biased region" description="Low complexity" evidence="18">
    <location>
        <begin position="194"/>
        <end position="207"/>
    </location>
</feature>
<evidence type="ECO:0000256" key="11">
    <source>
        <dbReference type="ARBA" id="ARBA00022840"/>
    </source>
</evidence>
<dbReference type="GO" id="GO:0004674">
    <property type="term" value="F:protein serine/threonine kinase activity"/>
    <property type="evidence" value="ECO:0007669"/>
    <property type="project" value="UniProtKB-KW"/>
</dbReference>
<evidence type="ECO:0000259" key="21">
    <source>
        <dbReference type="PROSITE" id="PS51190"/>
    </source>
</evidence>
<dbReference type="Pfam" id="PF02260">
    <property type="entry name" value="FATC"/>
    <property type="match status" value="1"/>
</dbReference>
<keyword evidence="11 16" id="KW-0067">ATP-binding</keyword>
<keyword evidence="16" id="KW-0779">Telomere</keyword>
<dbReference type="GO" id="GO:0006325">
    <property type="term" value="P:chromatin organization"/>
    <property type="evidence" value="ECO:0007669"/>
    <property type="project" value="UniProtKB-KW"/>
</dbReference>
<dbReference type="InterPro" id="IPR044107">
    <property type="entry name" value="PIKKc_ATM"/>
</dbReference>
<comment type="subcellular location">
    <subcellularLocation>
        <location evidence="16">Chromosome</location>
        <location evidence="16">Telomere</location>
    </subcellularLocation>
    <subcellularLocation>
        <location evidence="1 16">Nucleus</location>
    </subcellularLocation>
</comment>
<accession>A0A6A6GJM9</accession>
<feature type="coiled-coil region" evidence="17">
    <location>
        <begin position="2293"/>
        <end position="2320"/>
    </location>
</feature>
<dbReference type="PROSITE" id="PS51190">
    <property type="entry name" value="FATC"/>
    <property type="match status" value="1"/>
</dbReference>
<evidence type="ECO:0000256" key="8">
    <source>
        <dbReference type="ARBA" id="ARBA00022741"/>
    </source>
</evidence>
<dbReference type="EMBL" id="ML992503">
    <property type="protein sequence ID" value="KAF2225847.1"/>
    <property type="molecule type" value="Genomic_DNA"/>
</dbReference>
<comment type="subunit">
    <text evidence="3">Associates with DNA double-strand breaks.</text>
</comment>
<dbReference type="GO" id="GO:0005634">
    <property type="term" value="C:nucleus"/>
    <property type="evidence" value="ECO:0007669"/>
    <property type="project" value="UniProtKB-SubCell"/>
</dbReference>
<dbReference type="InterPro" id="IPR036940">
    <property type="entry name" value="PI3/4_kinase_cat_sf"/>
</dbReference>
<keyword evidence="23" id="KW-1185">Reference proteome</keyword>
<keyword evidence="6 16" id="KW-0723">Serine/threonine-protein kinase</keyword>
<evidence type="ECO:0000256" key="6">
    <source>
        <dbReference type="ARBA" id="ARBA00022527"/>
    </source>
</evidence>
<evidence type="ECO:0000256" key="5">
    <source>
        <dbReference type="ARBA" id="ARBA00014619"/>
    </source>
</evidence>
<evidence type="ECO:0000256" key="15">
    <source>
        <dbReference type="ARBA" id="ARBA00048679"/>
    </source>
</evidence>
<comment type="similarity">
    <text evidence="2 16">Belongs to the PI3/PI4-kinase family. ATM subfamily.</text>
</comment>
<evidence type="ECO:0000256" key="1">
    <source>
        <dbReference type="ARBA" id="ARBA00004123"/>
    </source>
</evidence>
<evidence type="ECO:0000256" key="17">
    <source>
        <dbReference type="SAM" id="Coils"/>
    </source>
</evidence>
<keyword evidence="16" id="KW-0156">Chromatin regulator</keyword>
<evidence type="ECO:0000259" key="19">
    <source>
        <dbReference type="PROSITE" id="PS50290"/>
    </source>
</evidence>
<protein>
    <recommendedName>
        <fullName evidence="5 16">Serine/threonine-protein kinase Tel1</fullName>
        <ecNumber evidence="4 16">2.7.11.1</ecNumber>
    </recommendedName>
</protein>
<evidence type="ECO:0000256" key="7">
    <source>
        <dbReference type="ARBA" id="ARBA00022679"/>
    </source>
</evidence>
<dbReference type="PROSITE" id="PS50290">
    <property type="entry name" value="PI3_4_KINASE_3"/>
    <property type="match status" value="1"/>
</dbReference>
<dbReference type="SUPFAM" id="SSF56112">
    <property type="entry name" value="Protein kinase-like (PK-like)"/>
    <property type="match status" value="1"/>
</dbReference>
<dbReference type="PANTHER" id="PTHR37079:SF4">
    <property type="entry name" value="SERINE_THREONINE-PROTEIN KINASE ATM"/>
    <property type="match status" value="1"/>
</dbReference>
<dbReference type="GO" id="GO:0005524">
    <property type="term" value="F:ATP binding"/>
    <property type="evidence" value="ECO:0007669"/>
    <property type="project" value="UniProtKB-KW"/>
</dbReference>
<dbReference type="GO" id="GO:0035556">
    <property type="term" value="P:intracellular signal transduction"/>
    <property type="evidence" value="ECO:0007669"/>
    <property type="project" value="UniProtKB-ARBA"/>
</dbReference>
<evidence type="ECO:0000256" key="18">
    <source>
        <dbReference type="SAM" id="MobiDB-lite"/>
    </source>
</evidence>
<dbReference type="SMART" id="SM01343">
    <property type="entry name" value="FATC"/>
    <property type="match status" value="1"/>
</dbReference>
<dbReference type="InterPro" id="IPR014009">
    <property type="entry name" value="PIK_FAT"/>
</dbReference>
<dbReference type="PROSITE" id="PS00916">
    <property type="entry name" value="PI3_4_KINASE_2"/>
    <property type="match status" value="1"/>
</dbReference>
<dbReference type="InterPro" id="IPR003152">
    <property type="entry name" value="FATC_dom"/>
</dbReference>
<proteinExistence type="inferred from homology"/>
<comment type="function">
    <text evidence="13 16">Serine/threonine protein kinase which activates checkpoint signaling upon genotoxic stresses such as ionizing radiation (IR), ultraviolet light (UV), or DNA replication stalling, thereby acting as a DNA damage sensor. Recognizes the substrate consensus sequence [ST]-Q. Phosphorylates histone H2A to form H2AS128ph (gamma-H2A) at sites of DNA damage, involved in the regulation of DNA damage response mechanism. Required for the control of telomere length and genome stability.</text>
</comment>
<dbReference type="GO" id="GO:0006281">
    <property type="term" value="P:DNA repair"/>
    <property type="evidence" value="ECO:0007669"/>
    <property type="project" value="InterPro"/>
</dbReference>
<comment type="catalytic activity">
    <reaction evidence="14 16">
        <text>L-threonyl-[protein] + ATP = O-phospho-L-threonyl-[protein] + ADP + H(+)</text>
        <dbReference type="Rhea" id="RHEA:46608"/>
        <dbReference type="Rhea" id="RHEA-COMP:11060"/>
        <dbReference type="Rhea" id="RHEA-COMP:11605"/>
        <dbReference type="ChEBI" id="CHEBI:15378"/>
        <dbReference type="ChEBI" id="CHEBI:30013"/>
        <dbReference type="ChEBI" id="CHEBI:30616"/>
        <dbReference type="ChEBI" id="CHEBI:61977"/>
        <dbReference type="ChEBI" id="CHEBI:456216"/>
        <dbReference type="EC" id="2.7.11.1"/>
    </reaction>
</comment>
<keyword evidence="16" id="KW-0158">Chromosome</keyword>
<dbReference type="GO" id="GO:0000781">
    <property type="term" value="C:chromosome, telomeric region"/>
    <property type="evidence" value="ECO:0007669"/>
    <property type="project" value="UniProtKB-SubCell"/>
</dbReference>
<dbReference type="InterPro" id="IPR000403">
    <property type="entry name" value="PI3/4_kinase_cat_dom"/>
</dbReference>
<evidence type="ECO:0000256" key="13">
    <source>
        <dbReference type="ARBA" id="ARBA00025079"/>
    </source>
</evidence>
<dbReference type="InterPro" id="IPR011009">
    <property type="entry name" value="Kinase-like_dom_sf"/>
</dbReference>
<dbReference type="InterPro" id="IPR018936">
    <property type="entry name" value="PI3/4_kinase_CS"/>
</dbReference>
<dbReference type="Pfam" id="PF00454">
    <property type="entry name" value="PI3_PI4_kinase"/>
    <property type="match status" value="1"/>
</dbReference>
<dbReference type="CDD" id="cd05171">
    <property type="entry name" value="PIKKc_ATM"/>
    <property type="match status" value="1"/>
</dbReference>
<feature type="domain" description="PI3K/PI4K catalytic" evidence="19">
    <location>
        <begin position="2555"/>
        <end position="2872"/>
    </location>
</feature>
<dbReference type="Pfam" id="PF11640">
    <property type="entry name" value="TAN"/>
    <property type="match status" value="1"/>
</dbReference>
<dbReference type="PROSITE" id="PS51189">
    <property type="entry name" value="FAT"/>
    <property type="match status" value="1"/>
</dbReference>
<evidence type="ECO:0000256" key="2">
    <source>
        <dbReference type="ARBA" id="ARBA00010769"/>
    </source>
</evidence>